<reference evidence="1 3" key="2">
    <citation type="journal article" date="2018" name="Plant J.">
        <title>The Physcomitrella patens chromosome-scale assembly reveals moss genome structure and evolution.</title>
        <authorList>
            <person name="Lang D."/>
            <person name="Ullrich K.K."/>
            <person name="Murat F."/>
            <person name="Fuchs J."/>
            <person name="Jenkins J."/>
            <person name="Haas F.B."/>
            <person name="Piednoel M."/>
            <person name="Gundlach H."/>
            <person name="Van Bel M."/>
            <person name="Meyberg R."/>
            <person name="Vives C."/>
            <person name="Morata J."/>
            <person name="Symeonidi A."/>
            <person name="Hiss M."/>
            <person name="Muchero W."/>
            <person name="Kamisugi Y."/>
            <person name="Saleh O."/>
            <person name="Blanc G."/>
            <person name="Decker E.L."/>
            <person name="van Gessel N."/>
            <person name="Grimwood J."/>
            <person name="Hayes R.D."/>
            <person name="Graham S.W."/>
            <person name="Gunter L.E."/>
            <person name="McDaniel S.F."/>
            <person name="Hoernstein S.N.W."/>
            <person name="Larsson A."/>
            <person name="Li F.W."/>
            <person name="Perroud P.F."/>
            <person name="Phillips J."/>
            <person name="Ranjan P."/>
            <person name="Rokshar D.S."/>
            <person name="Rothfels C.J."/>
            <person name="Schneider L."/>
            <person name="Shu S."/>
            <person name="Stevenson D.W."/>
            <person name="Thummler F."/>
            <person name="Tillich M."/>
            <person name="Villarreal Aguilar J.C."/>
            <person name="Widiez T."/>
            <person name="Wong G.K."/>
            <person name="Wymore A."/>
            <person name="Zhang Y."/>
            <person name="Zimmer A.D."/>
            <person name="Quatrano R.S."/>
            <person name="Mayer K.F.X."/>
            <person name="Goodstein D."/>
            <person name="Casacuberta J.M."/>
            <person name="Vandepoele K."/>
            <person name="Reski R."/>
            <person name="Cuming A.C."/>
            <person name="Tuskan G.A."/>
            <person name="Maumus F."/>
            <person name="Salse J."/>
            <person name="Schmutz J."/>
            <person name="Rensing S.A."/>
        </authorList>
    </citation>
    <scope>NUCLEOTIDE SEQUENCE [LARGE SCALE GENOMIC DNA]</scope>
    <source>
        <strain evidence="2 3">cv. Gransden 2004</strain>
    </source>
</reference>
<dbReference type="EnsemblPlants" id="Pp3c1_28471V3.1">
    <property type="protein sequence ID" value="PAC:32971967.CDS.1"/>
    <property type="gene ID" value="Pp3c1_28471"/>
</dbReference>
<dbReference type="Gramene" id="Pp3c1_28471V3.1">
    <property type="protein sequence ID" value="PAC:32971967.CDS.1"/>
    <property type="gene ID" value="Pp3c1_28471"/>
</dbReference>
<dbReference type="InParanoid" id="A0A2K1LA27"/>
<gene>
    <name evidence="1" type="ORF">PHYPA_001298</name>
</gene>
<keyword evidence="3" id="KW-1185">Reference proteome</keyword>
<accession>A0A2K1LA27</accession>
<name>A0A2K1LA27_PHYPA</name>
<evidence type="ECO:0000313" key="2">
    <source>
        <dbReference type="EnsemblPlants" id="PAC:32971967.CDS.1"/>
    </source>
</evidence>
<dbReference type="EMBL" id="ABEU02000001">
    <property type="protein sequence ID" value="PNR62874.1"/>
    <property type="molecule type" value="Genomic_DNA"/>
</dbReference>
<dbReference type="Proteomes" id="UP000006727">
    <property type="component" value="Chromosome 1"/>
</dbReference>
<reference evidence="2" key="3">
    <citation type="submission" date="2020-12" db="UniProtKB">
        <authorList>
            <consortium name="EnsemblPlants"/>
        </authorList>
    </citation>
    <scope>IDENTIFICATION</scope>
</reference>
<reference evidence="1 3" key="1">
    <citation type="journal article" date="2008" name="Science">
        <title>The Physcomitrella genome reveals evolutionary insights into the conquest of land by plants.</title>
        <authorList>
            <person name="Rensing S."/>
            <person name="Lang D."/>
            <person name="Zimmer A."/>
            <person name="Terry A."/>
            <person name="Salamov A."/>
            <person name="Shapiro H."/>
            <person name="Nishiyama T."/>
            <person name="Perroud P.-F."/>
            <person name="Lindquist E."/>
            <person name="Kamisugi Y."/>
            <person name="Tanahashi T."/>
            <person name="Sakakibara K."/>
            <person name="Fujita T."/>
            <person name="Oishi K."/>
            <person name="Shin-I T."/>
            <person name="Kuroki Y."/>
            <person name="Toyoda A."/>
            <person name="Suzuki Y."/>
            <person name="Hashimoto A."/>
            <person name="Yamaguchi K."/>
            <person name="Sugano A."/>
            <person name="Kohara Y."/>
            <person name="Fujiyama A."/>
            <person name="Anterola A."/>
            <person name="Aoki S."/>
            <person name="Ashton N."/>
            <person name="Barbazuk W.B."/>
            <person name="Barker E."/>
            <person name="Bennetzen J."/>
            <person name="Bezanilla M."/>
            <person name="Blankenship R."/>
            <person name="Cho S.H."/>
            <person name="Dutcher S."/>
            <person name="Estelle M."/>
            <person name="Fawcett J.A."/>
            <person name="Gundlach H."/>
            <person name="Hanada K."/>
            <person name="Heyl A."/>
            <person name="Hicks K.A."/>
            <person name="Hugh J."/>
            <person name="Lohr M."/>
            <person name="Mayer K."/>
            <person name="Melkozernov A."/>
            <person name="Murata T."/>
            <person name="Nelson D."/>
            <person name="Pils B."/>
            <person name="Prigge M."/>
            <person name="Reiss B."/>
            <person name="Renner T."/>
            <person name="Rombauts S."/>
            <person name="Rushton P."/>
            <person name="Sanderfoot A."/>
            <person name="Schween G."/>
            <person name="Shiu S.-H."/>
            <person name="Stueber K."/>
            <person name="Theodoulou F.L."/>
            <person name="Tu H."/>
            <person name="Van de Peer Y."/>
            <person name="Verrier P.J."/>
            <person name="Waters E."/>
            <person name="Wood A."/>
            <person name="Yang L."/>
            <person name="Cove D."/>
            <person name="Cuming A."/>
            <person name="Hasebe M."/>
            <person name="Lucas S."/>
            <person name="Mishler D.B."/>
            <person name="Reski R."/>
            <person name="Grigoriev I."/>
            <person name="Quatrano R.S."/>
            <person name="Boore J.L."/>
        </authorList>
    </citation>
    <scope>NUCLEOTIDE SEQUENCE [LARGE SCALE GENOMIC DNA]</scope>
    <source>
        <strain evidence="2 3">cv. Gransden 2004</strain>
    </source>
</reference>
<protein>
    <submittedName>
        <fullName evidence="1 2">Uncharacterized protein</fullName>
    </submittedName>
</protein>
<evidence type="ECO:0000313" key="3">
    <source>
        <dbReference type="Proteomes" id="UP000006727"/>
    </source>
</evidence>
<dbReference type="AlphaFoldDB" id="A0A2K1LA27"/>
<proteinExistence type="predicted"/>
<sequence length="82" mass="9377">MYMCIYIHIYSLGCLCVKAGVAKLDWSVRELVNSMAVICFLSTDCITGTDILCQTHTHTHTFTLRYFVDEISILMVFSCLSW</sequence>
<organism evidence="1">
    <name type="scientific">Physcomitrium patens</name>
    <name type="common">Spreading-leaved earth moss</name>
    <name type="synonym">Physcomitrella patens</name>
    <dbReference type="NCBI Taxonomy" id="3218"/>
    <lineage>
        <taxon>Eukaryota</taxon>
        <taxon>Viridiplantae</taxon>
        <taxon>Streptophyta</taxon>
        <taxon>Embryophyta</taxon>
        <taxon>Bryophyta</taxon>
        <taxon>Bryophytina</taxon>
        <taxon>Bryopsida</taxon>
        <taxon>Funariidae</taxon>
        <taxon>Funariales</taxon>
        <taxon>Funariaceae</taxon>
        <taxon>Physcomitrium</taxon>
    </lineage>
</organism>
<evidence type="ECO:0000313" key="1">
    <source>
        <dbReference type="EMBL" id="PNR62874.1"/>
    </source>
</evidence>